<dbReference type="EC" id="2.1.1.100" evidence="4 13"/>
<evidence type="ECO:0000256" key="7">
    <source>
        <dbReference type="ARBA" id="ARBA00022691"/>
    </source>
</evidence>
<dbReference type="Pfam" id="PF04140">
    <property type="entry name" value="ICMT"/>
    <property type="match status" value="1"/>
</dbReference>
<evidence type="ECO:0000256" key="6">
    <source>
        <dbReference type="ARBA" id="ARBA00022679"/>
    </source>
</evidence>
<proteinExistence type="inferred from homology"/>
<keyword evidence="9 13" id="KW-1133">Transmembrane helix</keyword>
<dbReference type="GO" id="GO:0005789">
    <property type="term" value="C:endoplasmic reticulum membrane"/>
    <property type="evidence" value="ECO:0007669"/>
    <property type="project" value="UniProtKB-SubCell"/>
</dbReference>
<accession>A0A6H5GHT9</accession>
<gene>
    <name evidence="14" type="ORF">NTEN_LOCUS8052</name>
</gene>
<keyword evidence="10 13" id="KW-0472">Membrane</keyword>
<evidence type="ECO:0000256" key="13">
    <source>
        <dbReference type="RuleBase" id="RU362022"/>
    </source>
</evidence>
<keyword evidence="6" id="KW-0808">Transferase</keyword>
<comment type="subcellular location">
    <subcellularLocation>
        <location evidence="13">Endoplasmic reticulum membrane</location>
        <topology evidence="13">Multi-pass membrane protein</topology>
    </subcellularLocation>
    <subcellularLocation>
        <location evidence="2">Membrane</location>
        <topology evidence="2">Multi-pass membrane protein</topology>
    </subcellularLocation>
</comment>
<comment type="caution">
    <text evidence="13">Lacks conserved residue(s) required for the propagation of feature annotation.</text>
</comment>
<feature type="transmembrane region" description="Helical" evidence="13">
    <location>
        <begin position="41"/>
        <end position="64"/>
    </location>
</feature>
<evidence type="ECO:0000313" key="14">
    <source>
        <dbReference type="EMBL" id="CAB0002265.1"/>
    </source>
</evidence>
<keyword evidence="8 13" id="KW-0812">Transmembrane</keyword>
<dbReference type="InterPro" id="IPR007269">
    <property type="entry name" value="ICMT_MeTrfase"/>
</dbReference>
<dbReference type="PROSITE" id="PS51564">
    <property type="entry name" value="SAM_ICMT"/>
    <property type="match status" value="1"/>
</dbReference>
<reference evidence="14 15" key="1">
    <citation type="submission" date="2020-02" db="EMBL/GenBank/DDBJ databases">
        <authorList>
            <person name="Ferguson B K."/>
        </authorList>
    </citation>
    <scope>NUCLEOTIDE SEQUENCE [LARGE SCALE GENOMIC DNA]</scope>
</reference>
<dbReference type="AlphaFoldDB" id="A0A6H5GHT9"/>
<name>A0A6H5GHT9_9HEMI</name>
<evidence type="ECO:0000256" key="12">
    <source>
        <dbReference type="ARBA" id="ARBA00023656"/>
    </source>
</evidence>
<feature type="transmembrane region" description="Helical" evidence="13">
    <location>
        <begin position="7"/>
        <end position="29"/>
    </location>
</feature>
<dbReference type="InterPro" id="IPR025770">
    <property type="entry name" value="PPMT_MeTrfase"/>
</dbReference>
<dbReference type="Proteomes" id="UP000479000">
    <property type="component" value="Unassembled WGS sequence"/>
</dbReference>
<keyword evidence="5 13" id="KW-0489">Methyltransferase</keyword>
<protein>
    <recommendedName>
        <fullName evidence="12 13">Protein-S-isoprenylcysteine O-methyltransferase</fullName>
        <ecNumber evidence="4 13">2.1.1.100</ecNumber>
    </recommendedName>
</protein>
<dbReference type="GO" id="GO:0004671">
    <property type="term" value="F:protein C-terminal S-isoprenylcysteine carboxyl O-methyltransferase activity"/>
    <property type="evidence" value="ECO:0007669"/>
    <property type="project" value="UniProtKB-EC"/>
</dbReference>
<evidence type="ECO:0000256" key="3">
    <source>
        <dbReference type="ARBA" id="ARBA00009140"/>
    </source>
</evidence>
<comment type="function">
    <text evidence="11">Catalyzes the post-translational methylation of isoprenylated C-terminal cysteine residues.</text>
</comment>
<keyword evidence="7 13" id="KW-0949">S-adenosyl-L-methionine</keyword>
<evidence type="ECO:0000256" key="2">
    <source>
        <dbReference type="ARBA" id="ARBA00004141"/>
    </source>
</evidence>
<evidence type="ECO:0000256" key="11">
    <source>
        <dbReference type="ARBA" id="ARBA00023572"/>
    </source>
</evidence>
<comment type="similarity">
    <text evidence="3 13">Belongs to the class VI-like SAM-binding methyltransferase superfamily. Isoprenylcysteine carboxyl methyltransferase family.</text>
</comment>
<dbReference type="EMBL" id="CADCXU010011984">
    <property type="protein sequence ID" value="CAB0002265.1"/>
    <property type="molecule type" value="Genomic_DNA"/>
</dbReference>
<evidence type="ECO:0000256" key="8">
    <source>
        <dbReference type="ARBA" id="ARBA00022692"/>
    </source>
</evidence>
<dbReference type="OrthoDB" id="422086at2759"/>
<evidence type="ECO:0000256" key="9">
    <source>
        <dbReference type="ARBA" id="ARBA00022989"/>
    </source>
</evidence>
<dbReference type="Gene3D" id="1.20.120.1630">
    <property type="match status" value="1"/>
</dbReference>
<dbReference type="GO" id="GO:0032259">
    <property type="term" value="P:methylation"/>
    <property type="evidence" value="ECO:0007669"/>
    <property type="project" value="UniProtKB-KW"/>
</dbReference>
<evidence type="ECO:0000256" key="4">
    <source>
        <dbReference type="ARBA" id="ARBA00012151"/>
    </source>
</evidence>
<keyword evidence="15" id="KW-1185">Reference proteome</keyword>
<evidence type="ECO:0000313" key="15">
    <source>
        <dbReference type="Proteomes" id="UP000479000"/>
    </source>
</evidence>
<dbReference type="PANTHER" id="PTHR12714:SF9">
    <property type="entry name" value="PROTEIN-S-ISOPRENYLCYSTEINE O-METHYLTRANSFERASE"/>
    <property type="match status" value="1"/>
</dbReference>
<evidence type="ECO:0000256" key="10">
    <source>
        <dbReference type="ARBA" id="ARBA00023136"/>
    </source>
</evidence>
<evidence type="ECO:0000256" key="5">
    <source>
        <dbReference type="ARBA" id="ARBA00022603"/>
    </source>
</evidence>
<comment type="catalytic activity">
    <reaction evidence="1 13">
        <text>[protein]-C-terminal S-[(2E,6E)-farnesyl]-L-cysteine + S-adenosyl-L-methionine = [protein]-C-terminal S-[(2E,6E)-farnesyl]-L-cysteine methyl ester + S-adenosyl-L-homocysteine</text>
        <dbReference type="Rhea" id="RHEA:21672"/>
        <dbReference type="Rhea" id="RHEA-COMP:12125"/>
        <dbReference type="Rhea" id="RHEA-COMP:12126"/>
        <dbReference type="ChEBI" id="CHEBI:57856"/>
        <dbReference type="ChEBI" id="CHEBI:59789"/>
        <dbReference type="ChEBI" id="CHEBI:90510"/>
        <dbReference type="ChEBI" id="CHEBI:90511"/>
        <dbReference type="EC" id="2.1.1.100"/>
    </reaction>
</comment>
<evidence type="ECO:0000256" key="1">
    <source>
        <dbReference type="ARBA" id="ARBA00001450"/>
    </source>
</evidence>
<feature type="transmembrane region" description="Helical" evidence="13">
    <location>
        <begin position="188"/>
        <end position="211"/>
    </location>
</feature>
<organism evidence="14 15">
    <name type="scientific">Nesidiocoris tenuis</name>
    <dbReference type="NCBI Taxonomy" id="355587"/>
    <lineage>
        <taxon>Eukaryota</taxon>
        <taxon>Metazoa</taxon>
        <taxon>Ecdysozoa</taxon>
        <taxon>Arthropoda</taxon>
        <taxon>Hexapoda</taxon>
        <taxon>Insecta</taxon>
        <taxon>Pterygota</taxon>
        <taxon>Neoptera</taxon>
        <taxon>Paraneoptera</taxon>
        <taxon>Hemiptera</taxon>
        <taxon>Heteroptera</taxon>
        <taxon>Panheteroptera</taxon>
        <taxon>Cimicomorpha</taxon>
        <taxon>Miridae</taxon>
        <taxon>Dicyphina</taxon>
        <taxon>Nesidiocoris</taxon>
    </lineage>
</organism>
<sequence length="256" mass="28800">MIFAGKLCVWCFLLGCSSSVIYWLVVALFGGHEALSGSNEYSLYVFLVGHFVAINLLACSARCFPAGYSSLSFLRQPTPYSAGTCACSPSFIFSEFVAISGCNPETLAISSFVLDHSLDYKIAAVTSWTEFFLERYFFPEMKTVRVIPTLGLAWCIGGELLRKVAMLTASRSFTHVVVWFRHPSYVGWFYWAVGTQLVLANPICTVAYLLASWKFFNDRITIEELTLLNFFGEDYIRYQKNVPIGLPFIKGYVLEE</sequence>
<keyword evidence="13" id="KW-0256">Endoplasmic reticulum</keyword>
<dbReference type="PANTHER" id="PTHR12714">
    <property type="entry name" value="PROTEIN-S ISOPRENYLCYSTEINE O-METHYLTRANSFERASE"/>
    <property type="match status" value="1"/>
</dbReference>